<proteinExistence type="predicted"/>
<evidence type="ECO:0000256" key="1">
    <source>
        <dbReference type="SAM" id="MobiDB-lite"/>
    </source>
</evidence>
<evidence type="ECO:0000313" key="2">
    <source>
        <dbReference type="EMBL" id="CEK79290.1"/>
    </source>
</evidence>
<name>A0A0B7AH83_9EUPU</name>
<gene>
    <name evidence="2" type="primary">ORF114673</name>
</gene>
<feature type="region of interest" description="Disordered" evidence="1">
    <location>
        <begin position="36"/>
        <end position="68"/>
    </location>
</feature>
<sequence length="68" mass="7431">MTVSASRSTRWTKLFSQNRCVGTVMKAEANAVLRTPLNANKNNGREGSNPPPLLSIPPFSPHNGEPRE</sequence>
<reference evidence="2" key="1">
    <citation type="submission" date="2014-12" db="EMBL/GenBank/DDBJ databases">
        <title>Insight into the proteome of Arion vulgaris.</title>
        <authorList>
            <person name="Aradska J."/>
            <person name="Bulat T."/>
            <person name="Smidak R."/>
            <person name="Sarate P."/>
            <person name="Gangsoo J."/>
            <person name="Sialana F."/>
            <person name="Bilban M."/>
            <person name="Lubec G."/>
        </authorList>
    </citation>
    <scope>NUCLEOTIDE SEQUENCE</scope>
    <source>
        <tissue evidence="2">Skin</tissue>
    </source>
</reference>
<organism evidence="2">
    <name type="scientific">Arion vulgaris</name>
    <dbReference type="NCBI Taxonomy" id="1028688"/>
    <lineage>
        <taxon>Eukaryota</taxon>
        <taxon>Metazoa</taxon>
        <taxon>Spiralia</taxon>
        <taxon>Lophotrochozoa</taxon>
        <taxon>Mollusca</taxon>
        <taxon>Gastropoda</taxon>
        <taxon>Heterobranchia</taxon>
        <taxon>Euthyneura</taxon>
        <taxon>Panpulmonata</taxon>
        <taxon>Eupulmonata</taxon>
        <taxon>Stylommatophora</taxon>
        <taxon>Helicina</taxon>
        <taxon>Arionoidea</taxon>
        <taxon>Arionidae</taxon>
        <taxon>Arion</taxon>
    </lineage>
</organism>
<protein>
    <submittedName>
        <fullName evidence="2">Uncharacterized protein</fullName>
    </submittedName>
</protein>
<dbReference type="AlphaFoldDB" id="A0A0B7AH83"/>
<dbReference type="EMBL" id="HACG01032425">
    <property type="protein sequence ID" value="CEK79290.1"/>
    <property type="molecule type" value="Transcribed_RNA"/>
</dbReference>
<accession>A0A0B7AH83</accession>
<feature type="compositionally biased region" description="Pro residues" evidence="1">
    <location>
        <begin position="49"/>
        <end position="60"/>
    </location>
</feature>
<feature type="compositionally biased region" description="Polar residues" evidence="1">
    <location>
        <begin position="37"/>
        <end position="46"/>
    </location>
</feature>